<evidence type="ECO:0000313" key="3">
    <source>
        <dbReference type="EMBL" id="NOU63608.1"/>
    </source>
</evidence>
<evidence type="ECO:0000256" key="1">
    <source>
        <dbReference type="ARBA" id="ARBA00023239"/>
    </source>
</evidence>
<evidence type="ECO:0000259" key="2">
    <source>
        <dbReference type="Pfam" id="PF04909"/>
    </source>
</evidence>
<dbReference type="InterPro" id="IPR032465">
    <property type="entry name" value="ACMSD"/>
</dbReference>
<dbReference type="EMBL" id="WHNY01000019">
    <property type="protein sequence ID" value="NOU63608.1"/>
    <property type="molecule type" value="Genomic_DNA"/>
</dbReference>
<sequence length="374" mass="41840">MLKMNKPNIIDTDVHNAIAHSRDLLPFLPKVWHDHWLSAGPGYGGGWHSPVGVMRKDAVPDGGGIPGSNPQHMLKHHFHKYGIDYGILTGSGILGISLNPNPDYGNVVASAYNDWLVETWLKASPVYKGSILINHADPIAAAKEIDRMAKHPDMIQVIMCSGSRMLFGQRFFHPIYEAAERNGLPVAVHPGTEGRGIAGAPTPSGYPTSYLEWHNILPINYMSHVNSLVCEGVFEKFPKLKFVAIEGGIAWLPHLMWRMDKNFKGLRDLVPWLKILPSDYMKDHIRLTTQPIEEPSKPEHINQILDMLGADNMVMFSSDYPHWDFDNPKMALQPIRKDLRQRILVDNALELYGHETFPAPIAATSSVREGDSSQ</sequence>
<dbReference type="Gene3D" id="3.20.20.140">
    <property type="entry name" value="Metal-dependent hydrolases"/>
    <property type="match status" value="1"/>
</dbReference>
<protein>
    <submittedName>
        <fullName evidence="3">Amidohydrolase family protein</fullName>
    </submittedName>
</protein>
<dbReference type="SUPFAM" id="SSF51556">
    <property type="entry name" value="Metallo-dependent hydrolases"/>
    <property type="match status" value="1"/>
</dbReference>
<keyword evidence="1" id="KW-0456">Lyase</keyword>
<dbReference type="Pfam" id="PF04909">
    <property type="entry name" value="Amidohydro_2"/>
    <property type="match status" value="1"/>
</dbReference>
<dbReference type="PANTHER" id="PTHR21240:SF28">
    <property type="entry name" value="ISO-OROTATE DECARBOXYLASE (EUROFUNG)"/>
    <property type="match status" value="1"/>
</dbReference>
<proteinExistence type="predicted"/>
<evidence type="ECO:0000313" key="4">
    <source>
        <dbReference type="Proteomes" id="UP000653578"/>
    </source>
</evidence>
<organism evidence="3 4">
    <name type="scientific">Paenibacillus plantarum</name>
    <dbReference type="NCBI Taxonomy" id="2654975"/>
    <lineage>
        <taxon>Bacteria</taxon>
        <taxon>Bacillati</taxon>
        <taxon>Bacillota</taxon>
        <taxon>Bacilli</taxon>
        <taxon>Bacillales</taxon>
        <taxon>Paenibacillaceae</taxon>
        <taxon>Paenibacillus</taxon>
    </lineage>
</organism>
<dbReference type="InterPro" id="IPR032466">
    <property type="entry name" value="Metal_Hydrolase"/>
</dbReference>
<comment type="caution">
    <text evidence="3">The sequence shown here is derived from an EMBL/GenBank/DDBJ whole genome shotgun (WGS) entry which is preliminary data.</text>
</comment>
<keyword evidence="4" id="KW-1185">Reference proteome</keyword>
<dbReference type="PANTHER" id="PTHR21240">
    <property type="entry name" value="2-AMINO-3-CARBOXYLMUCONATE-6-SEMIALDEHYDE DECARBOXYLASE"/>
    <property type="match status" value="1"/>
</dbReference>
<feature type="domain" description="Amidohydrolase-related" evidence="2">
    <location>
        <begin position="109"/>
        <end position="353"/>
    </location>
</feature>
<gene>
    <name evidence="3" type="ORF">GC096_06165</name>
</gene>
<accession>A0ABX1X6B0</accession>
<dbReference type="Proteomes" id="UP000653578">
    <property type="component" value="Unassembled WGS sequence"/>
</dbReference>
<dbReference type="InterPro" id="IPR006680">
    <property type="entry name" value="Amidohydro-rel"/>
</dbReference>
<reference evidence="3 4" key="1">
    <citation type="submission" date="2019-10" db="EMBL/GenBank/DDBJ databases">
        <title>Description of Paenibacillus humi sp. nov.</title>
        <authorList>
            <person name="Carlier A."/>
            <person name="Qi S."/>
        </authorList>
    </citation>
    <scope>NUCLEOTIDE SEQUENCE [LARGE SCALE GENOMIC DNA]</scope>
    <source>
        <strain evidence="3 4">LMG 31461</strain>
    </source>
</reference>
<name>A0ABX1X6B0_9BACL</name>